<feature type="compositionally biased region" description="Basic and acidic residues" evidence="2">
    <location>
        <begin position="107"/>
        <end position="122"/>
    </location>
</feature>
<keyword evidence="1" id="KW-0560">Oxidoreductase</keyword>
<dbReference type="AlphaFoldDB" id="A0A8J8C4J1"/>
<dbReference type="GO" id="GO:0016627">
    <property type="term" value="F:oxidoreductase activity, acting on the CH-CH group of donors"/>
    <property type="evidence" value="ECO:0007669"/>
    <property type="project" value="TreeGrafter"/>
</dbReference>
<comment type="caution">
    <text evidence="3">The sequence shown here is derived from an EMBL/GenBank/DDBJ whole genome shotgun (WGS) entry which is preliminary data.</text>
</comment>
<dbReference type="GO" id="GO:0070967">
    <property type="term" value="F:coenzyme F420 binding"/>
    <property type="evidence" value="ECO:0007669"/>
    <property type="project" value="TreeGrafter"/>
</dbReference>
<proteinExistence type="predicted"/>
<dbReference type="InterPro" id="IPR052019">
    <property type="entry name" value="F420H2_bilvrd_red/Heme_oxyg"/>
</dbReference>
<reference evidence="3 4" key="1">
    <citation type="submission" date="2021-06" db="EMBL/GenBank/DDBJ databases">
        <title>New haloarchaea isolates fom saline soil.</title>
        <authorList>
            <person name="Duran-Viseras A."/>
            <person name="Sanchez-Porro C.S."/>
            <person name="Ventosa A."/>
        </authorList>
    </citation>
    <scope>NUCLEOTIDE SEQUENCE [LARGE SCALE GENOMIC DNA]</scope>
    <source>
        <strain evidence="3 4">JCM 183640</strain>
    </source>
</reference>
<dbReference type="PANTHER" id="PTHR35176:SF6">
    <property type="entry name" value="HEME OXYGENASE HI_0854-RELATED"/>
    <property type="match status" value="1"/>
</dbReference>
<dbReference type="InterPro" id="IPR012349">
    <property type="entry name" value="Split_barrel_FMN-bd"/>
</dbReference>
<evidence type="ECO:0000313" key="4">
    <source>
        <dbReference type="Proteomes" id="UP000766550"/>
    </source>
</evidence>
<protein>
    <submittedName>
        <fullName evidence="3">Pyridoxamine 5'-phosphate oxidase family protein</fullName>
    </submittedName>
</protein>
<accession>A0A8J8C4J1</accession>
<evidence type="ECO:0000256" key="1">
    <source>
        <dbReference type="ARBA" id="ARBA00023002"/>
    </source>
</evidence>
<organism evidence="3 4">
    <name type="scientific">Haloarcula limicola</name>
    <dbReference type="NCBI Taxonomy" id="1429915"/>
    <lineage>
        <taxon>Archaea</taxon>
        <taxon>Methanobacteriati</taxon>
        <taxon>Methanobacteriota</taxon>
        <taxon>Stenosarchaea group</taxon>
        <taxon>Halobacteria</taxon>
        <taxon>Halobacteriales</taxon>
        <taxon>Haloarculaceae</taxon>
        <taxon>Haloarcula</taxon>
    </lineage>
</organism>
<dbReference type="Pfam" id="PF12900">
    <property type="entry name" value="Pyridox_ox_2"/>
    <property type="match status" value="1"/>
</dbReference>
<dbReference type="EMBL" id="JAHQXF010000002">
    <property type="protein sequence ID" value="MBV0925347.1"/>
    <property type="molecule type" value="Genomic_DNA"/>
</dbReference>
<keyword evidence="4" id="KW-1185">Reference proteome</keyword>
<dbReference type="OrthoDB" id="4669at2157"/>
<feature type="region of interest" description="Disordered" evidence="2">
    <location>
        <begin position="102"/>
        <end position="143"/>
    </location>
</feature>
<dbReference type="PANTHER" id="PTHR35176">
    <property type="entry name" value="HEME OXYGENASE HI_0854-RELATED"/>
    <property type="match status" value="1"/>
</dbReference>
<name>A0A8J8C4J1_9EURY</name>
<dbReference type="Gene3D" id="2.30.110.10">
    <property type="entry name" value="Electron Transport, Fmn-binding Protein, Chain A"/>
    <property type="match status" value="1"/>
</dbReference>
<gene>
    <name evidence="3" type="ORF">KTS45_14165</name>
</gene>
<dbReference type="SUPFAM" id="SSF50475">
    <property type="entry name" value="FMN-binding split barrel"/>
    <property type="match status" value="1"/>
</dbReference>
<dbReference type="RefSeq" id="WP_162318179.1">
    <property type="nucleotide sequence ID" value="NZ_JAHQXF010000002.1"/>
</dbReference>
<sequence length="159" mass="17595">MDISSEVVDRIADAPLSAHVATSVDDRPHVAPVWYVFEASEPERETTESAVRGESPALYVLTGGKKLENVRANPRVAVSIERADGPDVDWSVQLLGTAREVEDDERISDVQERMDEIYRGESESSETDGGESEEGDDGEEEMEWACLEIRVGSASYQQY</sequence>
<dbReference type="InterPro" id="IPR024747">
    <property type="entry name" value="Pyridox_Oxase-rel"/>
</dbReference>
<feature type="compositionally biased region" description="Acidic residues" evidence="2">
    <location>
        <begin position="123"/>
        <end position="143"/>
    </location>
</feature>
<evidence type="ECO:0000313" key="3">
    <source>
        <dbReference type="EMBL" id="MBV0925347.1"/>
    </source>
</evidence>
<dbReference type="Proteomes" id="UP000766550">
    <property type="component" value="Unassembled WGS sequence"/>
</dbReference>
<dbReference type="GO" id="GO:0005829">
    <property type="term" value="C:cytosol"/>
    <property type="evidence" value="ECO:0007669"/>
    <property type="project" value="TreeGrafter"/>
</dbReference>
<evidence type="ECO:0000256" key="2">
    <source>
        <dbReference type="SAM" id="MobiDB-lite"/>
    </source>
</evidence>